<evidence type="ECO:0000256" key="1">
    <source>
        <dbReference type="SAM" id="MobiDB-lite"/>
    </source>
</evidence>
<dbReference type="Pfam" id="PF23069">
    <property type="entry name" value="DUF7042"/>
    <property type="match status" value="1"/>
</dbReference>
<feature type="compositionally biased region" description="Basic and acidic residues" evidence="1">
    <location>
        <begin position="595"/>
        <end position="616"/>
    </location>
</feature>
<feature type="region of interest" description="Disordered" evidence="1">
    <location>
        <begin position="595"/>
        <end position="700"/>
    </location>
</feature>
<feature type="compositionally biased region" description="Basic and acidic residues" evidence="1">
    <location>
        <begin position="377"/>
        <end position="388"/>
    </location>
</feature>
<feature type="chain" id="PRO_5036472007" description="DUF7042 domain-containing protein" evidence="3">
    <location>
        <begin position="24"/>
        <end position="1201"/>
    </location>
</feature>
<feature type="region of interest" description="Disordered" evidence="1">
    <location>
        <begin position="1164"/>
        <end position="1201"/>
    </location>
</feature>
<feature type="compositionally biased region" description="Polar residues" evidence="1">
    <location>
        <begin position="816"/>
        <end position="826"/>
    </location>
</feature>
<feature type="compositionally biased region" description="Basic and acidic residues" evidence="1">
    <location>
        <begin position="500"/>
        <end position="509"/>
    </location>
</feature>
<feature type="region of interest" description="Disordered" evidence="1">
    <location>
        <begin position="757"/>
        <end position="933"/>
    </location>
</feature>
<proteinExistence type="predicted"/>
<feature type="compositionally biased region" description="Basic residues" evidence="1">
    <location>
        <begin position="534"/>
        <end position="557"/>
    </location>
</feature>
<keyword evidence="2" id="KW-0812">Transmembrane</keyword>
<feature type="compositionally biased region" description="Basic residues" evidence="1">
    <location>
        <begin position="868"/>
        <end position="879"/>
    </location>
</feature>
<organism evidence="5 6">
    <name type="scientific">Magallana gigas</name>
    <name type="common">Pacific oyster</name>
    <name type="synonym">Crassostrea gigas</name>
    <dbReference type="NCBI Taxonomy" id="29159"/>
    <lineage>
        <taxon>Eukaryota</taxon>
        <taxon>Metazoa</taxon>
        <taxon>Spiralia</taxon>
        <taxon>Lophotrochozoa</taxon>
        <taxon>Mollusca</taxon>
        <taxon>Bivalvia</taxon>
        <taxon>Autobranchia</taxon>
        <taxon>Pteriomorphia</taxon>
        <taxon>Ostreida</taxon>
        <taxon>Ostreoidea</taxon>
        <taxon>Ostreidae</taxon>
        <taxon>Magallana</taxon>
    </lineage>
</organism>
<evidence type="ECO:0000313" key="6">
    <source>
        <dbReference type="Proteomes" id="UP000005408"/>
    </source>
</evidence>
<reference evidence="5" key="1">
    <citation type="submission" date="2022-08" db="UniProtKB">
        <authorList>
            <consortium name="EnsemblMetazoa"/>
        </authorList>
    </citation>
    <scope>IDENTIFICATION</scope>
    <source>
        <strain evidence="5">05x7-T-G4-1.051#20</strain>
    </source>
</reference>
<keyword evidence="2" id="KW-0472">Membrane</keyword>
<keyword evidence="2" id="KW-1133">Transmembrane helix</keyword>
<dbReference type="AlphaFoldDB" id="A0A8W8L8Y1"/>
<feature type="compositionally biased region" description="Basic and acidic residues" evidence="1">
    <location>
        <begin position="782"/>
        <end position="796"/>
    </location>
</feature>
<feature type="domain" description="DUF7042" evidence="4">
    <location>
        <begin position="169"/>
        <end position="286"/>
    </location>
</feature>
<feature type="compositionally biased region" description="Acidic residues" evidence="1">
    <location>
        <begin position="636"/>
        <end position="646"/>
    </location>
</feature>
<protein>
    <recommendedName>
        <fullName evidence="4">DUF7042 domain-containing protein</fullName>
    </recommendedName>
</protein>
<feature type="compositionally biased region" description="Polar residues" evidence="1">
    <location>
        <begin position="923"/>
        <end position="933"/>
    </location>
</feature>
<keyword evidence="6" id="KW-1185">Reference proteome</keyword>
<feature type="compositionally biased region" description="Polar residues" evidence="1">
    <location>
        <begin position="1164"/>
        <end position="1180"/>
    </location>
</feature>
<dbReference type="EnsemblMetazoa" id="G27218.19">
    <property type="protein sequence ID" value="G27218.19:cds"/>
    <property type="gene ID" value="G27218"/>
</dbReference>
<feature type="compositionally biased region" description="Basic and acidic residues" evidence="1">
    <location>
        <begin position="888"/>
        <end position="897"/>
    </location>
</feature>
<sequence length="1201" mass="135632">MGLFGFSALCLFLTLCVQPGDLACTFPFIGTWVTSNRGTWTVTSNTTENFKLRVDVASDSLWTMECFSTDGTYYILKSTGIFYPFTTVPTYIYTCMKFSKQSDNKYLYTVNTVEYAVVTSPSKVYERVILKSTSAPAPAQSEVCTDTTNLGIERDHVALQSGFEVAAAVTCPTSIHGTWSYNYTGLTCSSTTLDTCSDKTKFAYNNTECSENPMFSSGGSLYCVYSGTSGDSTYVTLYNADGSVSSPTTFQFSCMVLTTSGSSISASVNPETCATGQTSTSISTEYGKTVEFADIATTACYPTAPTSETDLTWLYILIGVLLFIIIVLIIIIILCIVCRRRKRTQIDDEERNITEESDDDKSTKSEEQAQNEQNEPEELRHEEEKEPPSGETKQDEEEDEDDRASQDSGFIPDKLDKEEEQKENEEKKEEEVRVEVDGQTKEDQERPDTVISKMSDLGSTIAPSEQVDGATPLPSQDPTPRDLEEEENNEQESSEDEEEVQRRIREIGGRKQGHGYVPEGQLSKVLITRDMHEKKRNKKQRKLGRFARGKSKPKHDKRKDGGGSPDSLEEEELRKNGDGKKAEFMEQYLNKKRIETKLDEEHYWSEEDDHAEFKMEDYDDDFEESFPKENNKAEEEMVVENVDEPDDTGKPKADGTEKEREKDSGTDSPGFRVTPPGGEDDKNGGNIDSDQDLRDVEEDEVFDEEYVKGISKLPPGFVRDSQGRIIRVSDGQIISEEEMARYFKKARIRGLFKIQRLKRNKKGRPTGGYIADEFGPEITQTQKEESKDGDGEDGPRPKQPRSSADRIGTSERRQRPSLTKVDNTGGKSVAFNVGQHQEEEEVITFDDDDDDVKRKGRRDVGTPSRELLKKRLFKSRKKRDPQMIYVSESEKPRELNDLVKVYGRGGGGAPLGGPGGRPPLPPSSLQRNDSTRNSLNPEQLRQFRLGLANDQKFLDQRKGGGDRHIREAFATPNDLEIEEIQMDDEERRSIDIGDEDEFVLVGNRTQARPEGYQNSPEPFFTIVRRSGERINQEQTPPWCTRHELRHTIPWSLREPSSMTRANTMVNDSGESMRSLGASKSADAKKRNMDDWRLRILLEELYKDKKYFDHVIDSTDREKDPILDERDLAEHGRGYLLNRAEYWDQQMRDNPMPIPPWCVPSRVNTSMKLNSGRGSQTSTVTPPIYGSPPPSLNVPNEPQDTP</sequence>
<evidence type="ECO:0000259" key="4">
    <source>
        <dbReference type="Pfam" id="PF23069"/>
    </source>
</evidence>
<feature type="transmembrane region" description="Helical" evidence="2">
    <location>
        <begin position="313"/>
        <end position="337"/>
    </location>
</feature>
<evidence type="ECO:0000313" key="5">
    <source>
        <dbReference type="EnsemblMetazoa" id="G27218.19:cds"/>
    </source>
</evidence>
<evidence type="ECO:0000256" key="2">
    <source>
        <dbReference type="SAM" id="Phobius"/>
    </source>
</evidence>
<accession>A0A8W8L8Y1</accession>
<dbReference type="InterPro" id="IPR055470">
    <property type="entry name" value="DUF7042"/>
</dbReference>
<feature type="compositionally biased region" description="Acidic residues" evidence="1">
    <location>
        <begin position="838"/>
        <end position="850"/>
    </location>
</feature>
<feature type="compositionally biased region" description="Basic and acidic residues" evidence="1">
    <location>
        <begin position="572"/>
        <end position="583"/>
    </location>
</feature>
<feature type="compositionally biased region" description="Basic and acidic residues" evidence="1">
    <location>
        <begin position="625"/>
        <end position="635"/>
    </location>
</feature>
<feature type="compositionally biased region" description="Basic and acidic residues" evidence="1">
    <location>
        <begin position="647"/>
        <end position="665"/>
    </location>
</feature>
<feature type="compositionally biased region" description="Gly residues" evidence="1">
    <location>
        <begin position="903"/>
        <end position="915"/>
    </location>
</feature>
<feature type="compositionally biased region" description="Acidic residues" evidence="1">
    <location>
        <begin position="350"/>
        <end position="359"/>
    </location>
</feature>
<feature type="region of interest" description="Disordered" evidence="1">
    <location>
        <begin position="350"/>
        <end position="583"/>
    </location>
</feature>
<feature type="compositionally biased region" description="Acidic residues" evidence="1">
    <location>
        <begin position="483"/>
        <end position="499"/>
    </location>
</feature>
<feature type="signal peptide" evidence="3">
    <location>
        <begin position="1"/>
        <end position="23"/>
    </location>
</feature>
<dbReference type="OrthoDB" id="6132138at2759"/>
<dbReference type="Proteomes" id="UP000005408">
    <property type="component" value="Unassembled WGS sequence"/>
</dbReference>
<feature type="compositionally biased region" description="Basic and acidic residues" evidence="1">
    <location>
        <begin position="413"/>
        <end position="448"/>
    </location>
</feature>
<feature type="compositionally biased region" description="Polar residues" evidence="1">
    <location>
        <begin position="1192"/>
        <end position="1201"/>
    </location>
</feature>
<name>A0A8W8L8Y1_MAGGI</name>
<evidence type="ECO:0000256" key="3">
    <source>
        <dbReference type="SAM" id="SignalP"/>
    </source>
</evidence>
<keyword evidence="3" id="KW-0732">Signal</keyword>
<dbReference type="OMA" id="DEQHYWS"/>